<protein>
    <submittedName>
        <fullName evidence="1">Uncharacterized protein</fullName>
    </submittedName>
</protein>
<sequence length="82" mass="9775">MLENEFTAKRLEEAVNHVLDNFQYKELNVSDIIKFDRRVKLYTGNEFVKAQMSGIHPSEFERREIDGTLYWVKKVDLLNLKL</sequence>
<accession>A0A5J4QTZ3</accession>
<organism evidence="1">
    <name type="scientific">termite gut metagenome</name>
    <dbReference type="NCBI Taxonomy" id="433724"/>
    <lineage>
        <taxon>unclassified sequences</taxon>
        <taxon>metagenomes</taxon>
        <taxon>organismal metagenomes</taxon>
    </lineage>
</organism>
<name>A0A5J4QTZ3_9ZZZZ</name>
<dbReference type="EMBL" id="SNRY01002585">
    <property type="protein sequence ID" value="KAA6324380.1"/>
    <property type="molecule type" value="Genomic_DNA"/>
</dbReference>
<proteinExistence type="predicted"/>
<evidence type="ECO:0000313" key="1">
    <source>
        <dbReference type="EMBL" id="KAA6324380.1"/>
    </source>
</evidence>
<comment type="caution">
    <text evidence="1">The sequence shown here is derived from an EMBL/GenBank/DDBJ whole genome shotgun (WGS) entry which is preliminary data.</text>
</comment>
<gene>
    <name evidence="1" type="ORF">EZS27_026288</name>
</gene>
<dbReference type="AlphaFoldDB" id="A0A5J4QTZ3"/>
<reference evidence="1" key="1">
    <citation type="submission" date="2019-03" db="EMBL/GenBank/DDBJ databases">
        <title>Single cell metagenomics reveals metabolic interactions within the superorganism composed of flagellate Streblomastix strix and complex community of Bacteroidetes bacteria on its surface.</title>
        <authorList>
            <person name="Treitli S.C."/>
            <person name="Kolisko M."/>
            <person name="Husnik F."/>
            <person name="Keeling P."/>
            <person name="Hampl V."/>
        </authorList>
    </citation>
    <scope>NUCLEOTIDE SEQUENCE</scope>
    <source>
        <strain evidence="1">STM</strain>
    </source>
</reference>